<feature type="domain" description="Alpha-(1,6)-fucosyltransferase N- and catalytic" evidence="1">
    <location>
        <begin position="34"/>
        <end position="266"/>
    </location>
</feature>
<sequence>MYVKPGPLAPCPKQFAPGTWASKSMGQWTLPLTLEAQQEIYANQNPEDCSKAKYLVYHVVPNGVGAVIHVAGVALQIALDLNRVYVEASGTFLTDSPQCGSSKTLDSCYFLPFSKCKPTQAQLADAPQLVSPSGKGQEDKPVLTVMHEAIVEVRAQAPKRFWGRLNQTDMDPKKWYYWWRAQAAAYMLRPNEATLKEIERRKKTMIAGPAPALGCISVHVRHGDKGVEAQTFDDRVYDNTAAKLHGLDPDRFSDRLWVSTEDPNTITYFAANGTATAAGNKWQTGYIAGTPRKPDRNKANLAYMAEIGYYEEVLNAMTNLDLALECDGFVGSIYSNWVRLIDEMRSTIRCKANAVFVDVVYENPHSMDVNW</sequence>
<dbReference type="AlphaFoldDB" id="A0A835WLI1"/>
<protein>
    <recommendedName>
        <fullName evidence="1">Alpha-(1,6)-fucosyltransferase N- and catalytic domain-containing protein</fullName>
    </recommendedName>
</protein>
<dbReference type="InterPro" id="IPR045573">
    <property type="entry name" value="Fut8_N_cat"/>
</dbReference>
<dbReference type="GO" id="GO:0006487">
    <property type="term" value="P:protein N-linked glycosylation"/>
    <property type="evidence" value="ECO:0007669"/>
    <property type="project" value="TreeGrafter"/>
</dbReference>
<evidence type="ECO:0000259" key="1">
    <source>
        <dbReference type="Pfam" id="PF19745"/>
    </source>
</evidence>
<name>A0A835WLI1_9CHLO</name>
<dbReference type="Proteomes" id="UP000613740">
    <property type="component" value="Unassembled WGS sequence"/>
</dbReference>
<gene>
    <name evidence="2" type="ORF">HYH02_005154</name>
</gene>
<organism evidence="2 3">
    <name type="scientific">Chlamydomonas schloesseri</name>
    <dbReference type="NCBI Taxonomy" id="2026947"/>
    <lineage>
        <taxon>Eukaryota</taxon>
        <taxon>Viridiplantae</taxon>
        <taxon>Chlorophyta</taxon>
        <taxon>core chlorophytes</taxon>
        <taxon>Chlorophyceae</taxon>
        <taxon>CS clade</taxon>
        <taxon>Chlamydomonadales</taxon>
        <taxon>Chlamydomonadaceae</taxon>
        <taxon>Chlamydomonas</taxon>
    </lineage>
</organism>
<accession>A0A835WLI1</accession>
<dbReference type="EMBL" id="JAEHOD010000013">
    <property type="protein sequence ID" value="KAG2449621.1"/>
    <property type="molecule type" value="Genomic_DNA"/>
</dbReference>
<keyword evidence="3" id="KW-1185">Reference proteome</keyword>
<dbReference type="OrthoDB" id="9397715at2759"/>
<evidence type="ECO:0000313" key="3">
    <source>
        <dbReference type="Proteomes" id="UP000613740"/>
    </source>
</evidence>
<dbReference type="PANTHER" id="PTHR13132">
    <property type="entry name" value="ALPHA- 1,6 -FUCOSYLTRANSFERASE"/>
    <property type="match status" value="1"/>
</dbReference>
<dbReference type="PANTHER" id="PTHR13132:SF29">
    <property type="entry name" value="ALPHA-(1,6)-FUCOSYLTRANSFERASE"/>
    <property type="match status" value="1"/>
</dbReference>
<proteinExistence type="predicted"/>
<dbReference type="Pfam" id="PF19745">
    <property type="entry name" value="FUT8_N_cat"/>
    <property type="match status" value="1"/>
</dbReference>
<dbReference type="GO" id="GO:0046921">
    <property type="term" value="F:alpha-(1-&gt;6)-fucosyltransferase activity"/>
    <property type="evidence" value="ECO:0007669"/>
    <property type="project" value="TreeGrafter"/>
</dbReference>
<evidence type="ECO:0000313" key="2">
    <source>
        <dbReference type="EMBL" id="KAG2449621.1"/>
    </source>
</evidence>
<comment type="caution">
    <text evidence="2">The sequence shown here is derived from an EMBL/GenBank/DDBJ whole genome shotgun (WGS) entry which is preliminary data.</text>
</comment>
<dbReference type="Gene3D" id="3.40.50.11350">
    <property type="match status" value="1"/>
</dbReference>
<reference evidence="2" key="1">
    <citation type="journal article" date="2020" name="bioRxiv">
        <title>Comparative genomics of Chlamydomonas.</title>
        <authorList>
            <person name="Craig R.J."/>
            <person name="Hasan A.R."/>
            <person name="Ness R.W."/>
            <person name="Keightley P.D."/>
        </authorList>
    </citation>
    <scope>NUCLEOTIDE SEQUENCE</scope>
    <source>
        <strain evidence="2">CCAP 11/173</strain>
    </source>
</reference>